<reference evidence="8 10" key="2">
    <citation type="submission" date="2018-03" db="EMBL/GenBank/DDBJ databases">
        <title>Diversity of bacteria associated with corn roots inoculated with woodland soils in Canada, and Description of Pseudomonas aylmerense sp. nov.</title>
        <authorList>
            <person name="Tambong J.T."/>
            <person name="Xu R."/>
            <person name="Tchagang C."/>
        </authorList>
    </citation>
    <scope>NUCLEOTIDE SEQUENCE [LARGE SCALE GENOMIC DNA]</scope>
    <source>
        <strain evidence="8 10">S1E44</strain>
    </source>
</reference>
<keyword evidence="4 6" id="KW-1133">Transmembrane helix</keyword>
<evidence type="ECO:0000256" key="5">
    <source>
        <dbReference type="ARBA" id="ARBA00023136"/>
    </source>
</evidence>
<evidence type="ECO:0000256" key="6">
    <source>
        <dbReference type="SAM" id="Phobius"/>
    </source>
</evidence>
<keyword evidence="9" id="KW-1185">Reference proteome</keyword>
<feature type="transmembrane region" description="Helical" evidence="6">
    <location>
        <begin position="70"/>
        <end position="88"/>
    </location>
</feature>
<accession>A0A2T4FMM0</accession>
<comment type="subcellular location">
    <subcellularLocation>
        <location evidence="1">Cell membrane</location>
        <topology evidence="1">Multi-pass membrane protein</topology>
    </subcellularLocation>
</comment>
<keyword evidence="2" id="KW-1003">Cell membrane</keyword>
<evidence type="ECO:0000256" key="3">
    <source>
        <dbReference type="ARBA" id="ARBA00022692"/>
    </source>
</evidence>
<feature type="transmembrane region" description="Helical" evidence="6">
    <location>
        <begin position="176"/>
        <end position="200"/>
    </location>
</feature>
<feature type="transmembrane region" description="Helical" evidence="6">
    <location>
        <begin position="6"/>
        <end position="28"/>
    </location>
</feature>
<keyword evidence="5 6" id="KW-0472">Membrane</keyword>
<evidence type="ECO:0000256" key="1">
    <source>
        <dbReference type="ARBA" id="ARBA00004651"/>
    </source>
</evidence>
<reference evidence="7 9" key="1">
    <citation type="submission" date="2016-06" db="EMBL/GenBank/DDBJ databases">
        <title>Draft genome sequence of Pseudomonas sp. S1E40, a novel strain antagonistic activity to fungal plant pathogen.</title>
        <authorList>
            <person name="Tambong J.T."/>
            <person name="Tchagang C."/>
            <person name="Xu R."/>
        </authorList>
    </citation>
    <scope>NUCLEOTIDE SEQUENCE [LARGE SCALE GENOMIC DNA]</scope>
    <source>
        <strain evidence="7 9">S1E40</strain>
    </source>
</reference>
<comment type="caution">
    <text evidence="8">The sequence shown here is derived from an EMBL/GenBank/DDBJ whole genome shotgun (WGS) entry which is preliminary data.</text>
</comment>
<dbReference type="Proteomes" id="UP000095081">
    <property type="component" value="Unassembled WGS sequence"/>
</dbReference>
<feature type="transmembrane region" description="Helical" evidence="6">
    <location>
        <begin position="145"/>
        <end position="164"/>
    </location>
</feature>
<dbReference type="PANTHER" id="PTHR30086:SF20">
    <property type="entry name" value="ARGININE EXPORTER PROTEIN ARGO-RELATED"/>
    <property type="match status" value="1"/>
</dbReference>
<protein>
    <submittedName>
        <fullName evidence="8">LysE family translocator</fullName>
    </submittedName>
    <submittedName>
        <fullName evidence="7">Lysine transporter LysE</fullName>
    </submittedName>
</protein>
<dbReference type="PANTHER" id="PTHR30086">
    <property type="entry name" value="ARGININE EXPORTER PROTEIN ARGO"/>
    <property type="match status" value="1"/>
</dbReference>
<keyword evidence="3 6" id="KW-0812">Transmembrane</keyword>
<feature type="transmembrane region" description="Helical" evidence="6">
    <location>
        <begin position="40"/>
        <end position="64"/>
    </location>
</feature>
<dbReference type="AlphaFoldDB" id="A0A2T4FMM0"/>
<organism evidence="8 10">
    <name type="scientific">Pseudomonas aylmerensis</name>
    <dbReference type="NCBI Taxonomy" id="1869229"/>
    <lineage>
        <taxon>Bacteria</taxon>
        <taxon>Pseudomonadati</taxon>
        <taxon>Pseudomonadota</taxon>
        <taxon>Gammaproteobacteria</taxon>
        <taxon>Pseudomonadales</taxon>
        <taxon>Pseudomonadaceae</taxon>
        <taxon>Pseudomonas</taxon>
    </lineage>
</organism>
<evidence type="ECO:0000313" key="8">
    <source>
        <dbReference type="EMBL" id="PTC24659.1"/>
    </source>
</evidence>
<evidence type="ECO:0000313" key="9">
    <source>
        <dbReference type="Proteomes" id="UP000095081"/>
    </source>
</evidence>
<proteinExistence type="predicted"/>
<gene>
    <name evidence="7" type="ORF">BBG20_16805</name>
    <name evidence="8" type="ORF">C9382_26840</name>
</gene>
<evidence type="ECO:0000313" key="7">
    <source>
        <dbReference type="EMBL" id="OCW24742.1"/>
    </source>
</evidence>
<dbReference type="Proteomes" id="UP000240571">
    <property type="component" value="Unassembled WGS sequence"/>
</dbReference>
<dbReference type="GO" id="GO:0015171">
    <property type="term" value="F:amino acid transmembrane transporter activity"/>
    <property type="evidence" value="ECO:0007669"/>
    <property type="project" value="TreeGrafter"/>
</dbReference>
<evidence type="ECO:0000256" key="4">
    <source>
        <dbReference type="ARBA" id="ARBA00022989"/>
    </source>
</evidence>
<dbReference type="InterPro" id="IPR001123">
    <property type="entry name" value="LeuE-type"/>
</dbReference>
<feature type="transmembrane region" description="Helical" evidence="6">
    <location>
        <begin position="108"/>
        <end position="133"/>
    </location>
</feature>
<dbReference type="Pfam" id="PF01810">
    <property type="entry name" value="LysE"/>
    <property type="match status" value="1"/>
</dbReference>
<name>A0A2T4FMM0_9PSED</name>
<dbReference type="RefSeq" id="WP_065905325.1">
    <property type="nucleotide sequence ID" value="NZ_MAUE01000025.1"/>
</dbReference>
<dbReference type="OrthoDB" id="9804822at2"/>
<dbReference type="EMBL" id="MAUE01000025">
    <property type="protein sequence ID" value="OCW24742.1"/>
    <property type="molecule type" value="Genomic_DNA"/>
</dbReference>
<sequence length="203" mass="21315">MDTSLLLVYLLSVFMLIATPGPVVALIITTSQHAGTRHALWTAVGTNLASLTLAVLAVLILAGSLSVSPALLNGISVIGCLFIFYLGIQGLRSPAGQAPAAGRRGGTVGTGFLVGISNPKDIIFFVAFFPQFIQVADSFSRSVTLLTLAWVVIDFLVLAFYIAIARRPFALKYRGGINRVASLVLLAVATVGILHAAAVLRSH</sequence>
<dbReference type="EMBL" id="PYWW01000055">
    <property type="protein sequence ID" value="PTC24659.1"/>
    <property type="molecule type" value="Genomic_DNA"/>
</dbReference>
<evidence type="ECO:0000256" key="2">
    <source>
        <dbReference type="ARBA" id="ARBA00022475"/>
    </source>
</evidence>
<dbReference type="GO" id="GO:0005886">
    <property type="term" value="C:plasma membrane"/>
    <property type="evidence" value="ECO:0007669"/>
    <property type="project" value="UniProtKB-SubCell"/>
</dbReference>
<evidence type="ECO:0000313" key="10">
    <source>
        <dbReference type="Proteomes" id="UP000240571"/>
    </source>
</evidence>